<comment type="caution">
    <text evidence="4">The sequence shown here is derived from an EMBL/GenBank/DDBJ whole genome shotgun (WGS) entry which is preliminary data.</text>
</comment>
<accession>A0A9P6QIU0</accession>
<dbReference type="AlphaFoldDB" id="A0A9P6QIU0"/>
<evidence type="ECO:0000256" key="1">
    <source>
        <dbReference type="SAM" id="Coils"/>
    </source>
</evidence>
<evidence type="ECO:0000256" key="2">
    <source>
        <dbReference type="SAM" id="MobiDB-lite"/>
    </source>
</evidence>
<reference evidence="4" key="1">
    <citation type="journal article" date="2020" name="Fungal Divers.">
        <title>Resolving the Mortierellaceae phylogeny through synthesis of multi-gene phylogenetics and phylogenomics.</title>
        <authorList>
            <person name="Vandepol N."/>
            <person name="Liber J."/>
            <person name="Desiro A."/>
            <person name="Na H."/>
            <person name="Kennedy M."/>
            <person name="Barry K."/>
            <person name="Grigoriev I.V."/>
            <person name="Miller A.N."/>
            <person name="O'Donnell K."/>
            <person name="Stajich J.E."/>
            <person name="Bonito G."/>
        </authorList>
    </citation>
    <scope>NUCLEOTIDE SEQUENCE</scope>
    <source>
        <strain evidence="4">BC1065</strain>
    </source>
</reference>
<keyword evidence="1" id="KW-0175">Coiled coil</keyword>
<evidence type="ECO:0000313" key="5">
    <source>
        <dbReference type="Proteomes" id="UP000807716"/>
    </source>
</evidence>
<feature type="domain" description="Monopolin complex subunit Csm1/Pcs1 C-terminal" evidence="3">
    <location>
        <begin position="354"/>
        <end position="411"/>
    </location>
</feature>
<feature type="compositionally biased region" description="Polar residues" evidence="2">
    <location>
        <begin position="107"/>
        <end position="117"/>
    </location>
</feature>
<organism evidence="4 5">
    <name type="scientific">Actinomortierella ambigua</name>
    <dbReference type="NCBI Taxonomy" id="1343610"/>
    <lineage>
        <taxon>Eukaryota</taxon>
        <taxon>Fungi</taxon>
        <taxon>Fungi incertae sedis</taxon>
        <taxon>Mucoromycota</taxon>
        <taxon>Mortierellomycotina</taxon>
        <taxon>Mortierellomycetes</taxon>
        <taxon>Mortierellales</taxon>
        <taxon>Mortierellaceae</taxon>
        <taxon>Actinomortierella</taxon>
    </lineage>
</organism>
<name>A0A9P6QIU0_9FUNG</name>
<dbReference type="Pfam" id="PF12539">
    <property type="entry name" value="Csm1"/>
    <property type="match status" value="1"/>
</dbReference>
<dbReference type="CDD" id="cd23787">
    <property type="entry name" value="RWD_CSM1"/>
    <property type="match status" value="1"/>
</dbReference>
<dbReference type="InterPro" id="IPR020981">
    <property type="entry name" value="Csm1/Pcs1_C"/>
</dbReference>
<proteinExistence type="predicted"/>
<feature type="compositionally biased region" description="Acidic residues" evidence="2">
    <location>
        <begin position="22"/>
        <end position="31"/>
    </location>
</feature>
<keyword evidence="5" id="KW-1185">Reference proteome</keyword>
<evidence type="ECO:0000259" key="3">
    <source>
        <dbReference type="Pfam" id="PF12539"/>
    </source>
</evidence>
<dbReference type="EMBL" id="JAAAJB010000057">
    <property type="protein sequence ID" value="KAG0268195.1"/>
    <property type="molecule type" value="Genomic_DNA"/>
</dbReference>
<protein>
    <recommendedName>
        <fullName evidence="3">Monopolin complex subunit Csm1/Pcs1 C-terminal domain-containing protein</fullName>
    </recommendedName>
</protein>
<dbReference type="OrthoDB" id="2431049at2759"/>
<gene>
    <name evidence="4" type="ORF">DFQ27_007304</name>
</gene>
<dbReference type="InterPro" id="IPR038608">
    <property type="entry name" value="Csm1/Pcs1_C_sf"/>
</dbReference>
<evidence type="ECO:0000313" key="4">
    <source>
        <dbReference type="EMBL" id="KAG0268195.1"/>
    </source>
</evidence>
<feature type="region of interest" description="Disordered" evidence="2">
    <location>
        <begin position="1"/>
        <end position="214"/>
    </location>
</feature>
<feature type="compositionally biased region" description="Low complexity" evidence="2">
    <location>
        <begin position="1"/>
        <end position="12"/>
    </location>
</feature>
<feature type="coiled-coil region" evidence="1">
    <location>
        <begin position="237"/>
        <end position="264"/>
    </location>
</feature>
<sequence length="431" mass="48484">MPPKNSSKANSASKKRSRVTIDQDDASEPDEVLPSKTTKRTYAYYNPVDSKPAGPATTTAPEKTSTRKKPVQKTVQATEDKDDDSADEPLKRRPRPKSKTTEVKGSHTASETTTTLAPSIATIKETTKAKSSGGKTKNGEASSVKASISNSSSGGSQSSGNGGRKSGKKQPLTTAQRPSEEFENQENREQPSSSPEEQIVVKKTKSQRSQPSMSFEQLQAAYEDLKGRYSHLTSLRTTEAEQHLEEYRYKLQAANRELEQYRTKVEPQLEVRTLQHQLREYEAKEKQRAMEDRTRERTVSMEKLLASPDVNRQSASFVKAMETYQNLTGLKVTACNQHLWGSPSPTHPSKIHPETWECEHSGPLGTLRFSLSYDSNTDLVTYVPSIDRVKDAKLLQALPEYMTVEIEFERQFESKLFWRILNYNHDQDDES</sequence>
<feature type="compositionally biased region" description="Low complexity" evidence="2">
    <location>
        <begin position="142"/>
        <end position="159"/>
    </location>
</feature>
<dbReference type="Gene3D" id="3.90.1150.80">
    <property type="match status" value="1"/>
</dbReference>
<dbReference type="Proteomes" id="UP000807716">
    <property type="component" value="Unassembled WGS sequence"/>
</dbReference>